<dbReference type="SUPFAM" id="SSF51556">
    <property type="entry name" value="Metallo-dependent hydrolases"/>
    <property type="match status" value="1"/>
</dbReference>
<keyword evidence="13" id="KW-1185">Reference proteome</keyword>
<name>D3B0P4_HETP5</name>
<sequence length="515" mass="58845">MQKCSNTSKECEQLFNSIFKIAINVVSAQDVKQYLSERKKLSDAENAIKDGAVIHLTPAEQSANAIFTAILQYEELLLSNNDPSGINFFNAKEVIESTQIYSILKKLPKGSILHVHQDSSATYDYLIDVGTYLPNCYIYMGSDPENGLAYGDYHFFASQPSDTNWVQISQVRQSVSNVTAFDDMLLTNMTLLGRDNGDYVNLWRKFDAIFARVSGLMTYVPITIGYMQHLINQSIEDNIQHIEVRKCFSDYYDLQGNTYNDTWFTQQMIQLIQQNRITFDMPELSLKIIGCDGRHSNQSVVYDHMEYALELRNQYPGIYIGYDLVGPEDEGYPLIYFIDQFMDIMQKGDDKDYPLDFYFHAGETLLYNNTNLYDAILLNSKRIGHGIQLSKHPILMQMVKDNDIGIEVCPISNQVLEYVDNFRAHPAFDLFNQGLPVTISPDDPAIFGYYGLTYDFYEVVTAWGLDISGVKQLALNSLAQSAYYNDTERDLALTSWITKWNTFIDYVNTLTPPSN</sequence>
<evidence type="ECO:0000256" key="1">
    <source>
        <dbReference type="ARBA" id="ARBA00001947"/>
    </source>
</evidence>
<comment type="subcellular location">
    <subcellularLocation>
        <location evidence="2">Secreted</location>
    </subcellularLocation>
</comment>
<evidence type="ECO:0000259" key="10">
    <source>
        <dbReference type="Pfam" id="PF00962"/>
    </source>
</evidence>
<dbReference type="EC" id="3.5.4.4" evidence="4"/>
<dbReference type="Gene3D" id="3.20.20.140">
    <property type="entry name" value="Metal-dependent hydrolases"/>
    <property type="match status" value="1"/>
</dbReference>
<feature type="domain" description="Adenosine deaminase" evidence="10">
    <location>
        <begin position="266"/>
        <end position="491"/>
    </location>
</feature>
<dbReference type="InterPro" id="IPR001365">
    <property type="entry name" value="A_deaminase_dom"/>
</dbReference>
<dbReference type="Pfam" id="PF08451">
    <property type="entry name" value="A_deaminase_N"/>
    <property type="match status" value="1"/>
</dbReference>
<dbReference type="RefSeq" id="XP_020436979.1">
    <property type="nucleotide sequence ID" value="XM_020572862.1"/>
</dbReference>
<dbReference type="InterPro" id="IPR006330">
    <property type="entry name" value="Ado/ade_deaminase"/>
</dbReference>
<gene>
    <name evidence="12" type="ORF">PPL_01861</name>
</gene>
<feature type="domain" description="Adenosine/AMP deaminase N-terminal" evidence="11">
    <location>
        <begin position="27"/>
        <end position="104"/>
    </location>
</feature>
<dbReference type="PANTHER" id="PTHR11409:SF39">
    <property type="entry name" value="ADENOSINE DEAMINASE 2"/>
    <property type="match status" value="1"/>
</dbReference>
<dbReference type="InterPro" id="IPR013659">
    <property type="entry name" value="A_deaminase_N"/>
</dbReference>
<dbReference type="GO" id="GO:0005615">
    <property type="term" value="C:extracellular space"/>
    <property type="evidence" value="ECO:0007669"/>
    <property type="project" value="InterPro"/>
</dbReference>
<keyword evidence="6" id="KW-0479">Metal-binding</keyword>
<dbReference type="NCBIfam" id="TIGR01431">
    <property type="entry name" value="adm_rel"/>
    <property type="match status" value="1"/>
</dbReference>
<dbReference type="OMA" id="SMKQCIE"/>
<dbReference type="GO" id="GO:0006154">
    <property type="term" value="P:adenosine catabolic process"/>
    <property type="evidence" value="ECO:0007669"/>
    <property type="project" value="InterPro"/>
</dbReference>
<evidence type="ECO:0000256" key="3">
    <source>
        <dbReference type="ARBA" id="ARBA00006083"/>
    </source>
</evidence>
<evidence type="ECO:0000256" key="4">
    <source>
        <dbReference type="ARBA" id="ARBA00012784"/>
    </source>
</evidence>
<dbReference type="GeneID" id="31357388"/>
<evidence type="ECO:0000259" key="11">
    <source>
        <dbReference type="Pfam" id="PF08451"/>
    </source>
</evidence>
<evidence type="ECO:0000256" key="9">
    <source>
        <dbReference type="ARBA" id="ARBA00047764"/>
    </source>
</evidence>
<dbReference type="GO" id="GO:0004000">
    <property type="term" value="F:adenosine deaminase activity"/>
    <property type="evidence" value="ECO:0007669"/>
    <property type="project" value="InterPro"/>
</dbReference>
<evidence type="ECO:0000256" key="7">
    <source>
        <dbReference type="ARBA" id="ARBA00022729"/>
    </source>
</evidence>
<keyword evidence="8" id="KW-0378">Hydrolase</keyword>
<dbReference type="AlphaFoldDB" id="D3B0P4"/>
<dbReference type="PANTHER" id="PTHR11409">
    <property type="entry name" value="ADENOSINE DEAMINASE"/>
    <property type="match status" value="1"/>
</dbReference>
<dbReference type="InterPro" id="IPR032466">
    <property type="entry name" value="Metal_Hydrolase"/>
</dbReference>
<dbReference type="FunCoup" id="D3B0P4">
    <property type="interactions" value="40"/>
</dbReference>
<dbReference type="Proteomes" id="UP000001396">
    <property type="component" value="Unassembled WGS sequence"/>
</dbReference>
<proteinExistence type="inferred from homology"/>
<dbReference type="InParanoid" id="D3B0P4"/>
<evidence type="ECO:0000256" key="8">
    <source>
        <dbReference type="ARBA" id="ARBA00022801"/>
    </source>
</evidence>
<evidence type="ECO:0000256" key="5">
    <source>
        <dbReference type="ARBA" id="ARBA00022525"/>
    </source>
</evidence>
<accession>D3B0P4</accession>
<dbReference type="InterPro" id="IPR006331">
    <property type="entry name" value="ADGF"/>
</dbReference>
<dbReference type="FunFam" id="3.20.20.140:FF:000017">
    <property type="entry name" value="Adenosine deaminase 2"/>
    <property type="match status" value="1"/>
</dbReference>
<dbReference type="STRING" id="670386.D3B0P4"/>
<evidence type="ECO:0000256" key="2">
    <source>
        <dbReference type="ARBA" id="ARBA00004613"/>
    </source>
</evidence>
<evidence type="ECO:0000313" key="12">
    <source>
        <dbReference type="EMBL" id="EFA84868.1"/>
    </source>
</evidence>
<evidence type="ECO:0000313" key="13">
    <source>
        <dbReference type="Proteomes" id="UP000001396"/>
    </source>
</evidence>
<comment type="caution">
    <text evidence="12">The sequence shown here is derived from an EMBL/GenBank/DDBJ whole genome shotgun (WGS) entry which is preliminary data.</text>
</comment>
<comment type="similarity">
    <text evidence="3">Belongs to the metallo-dependent hydrolases superfamily. Adenosine and AMP deaminases family. ADGF subfamily.</text>
</comment>
<comment type="cofactor">
    <cofactor evidence="1">
        <name>Zn(2+)</name>
        <dbReference type="ChEBI" id="CHEBI:29105"/>
    </cofactor>
</comment>
<comment type="catalytic activity">
    <reaction evidence="9">
        <text>adenosine + H2O + H(+) = inosine + NH4(+)</text>
        <dbReference type="Rhea" id="RHEA:24408"/>
        <dbReference type="ChEBI" id="CHEBI:15377"/>
        <dbReference type="ChEBI" id="CHEBI:15378"/>
        <dbReference type="ChEBI" id="CHEBI:16335"/>
        <dbReference type="ChEBI" id="CHEBI:17596"/>
        <dbReference type="ChEBI" id="CHEBI:28938"/>
        <dbReference type="EC" id="3.5.4.4"/>
    </reaction>
</comment>
<keyword evidence="7" id="KW-0732">Signal</keyword>
<reference evidence="12 13" key="1">
    <citation type="journal article" date="2011" name="Genome Res.">
        <title>Phylogeny-wide analysis of social amoeba genomes highlights ancient origins for complex intercellular communication.</title>
        <authorList>
            <person name="Heidel A.J."/>
            <person name="Lawal H.M."/>
            <person name="Felder M."/>
            <person name="Schilde C."/>
            <person name="Helps N.R."/>
            <person name="Tunggal B."/>
            <person name="Rivero F."/>
            <person name="John U."/>
            <person name="Schleicher M."/>
            <person name="Eichinger L."/>
            <person name="Platzer M."/>
            <person name="Noegel A.A."/>
            <person name="Schaap P."/>
            <person name="Gloeckner G."/>
        </authorList>
    </citation>
    <scope>NUCLEOTIDE SEQUENCE [LARGE SCALE GENOMIC DNA]</scope>
    <source>
        <strain evidence="13">ATCC 26659 / Pp 5 / PN500</strain>
    </source>
</reference>
<protein>
    <recommendedName>
        <fullName evidence="4">adenosine deaminase</fullName>
        <ecNumber evidence="4">3.5.4.4</ecNumber>
    </recommendedName>
</protein>
<dbReference type="GO" id="GO:0046103">
    <property type="term" value="P:inosine biosynthetic process"/>
    <property type="evidence" value="ECO:0007669"/>
    <property type="project" value="TreeGrafter"/>
</dbReference>
<keyword evidence="5" id="KW-0964">Secreted</keyword>
<organism evidence="12 13">
    <name type="scientific">Heterostelium pallidum (strain ATCC 26659 / Pp 5 / PN500)</name>
    <name type="common">Cellular slime mold</name>
    <name type="synonym">Polysphondylium pallidum</name>
    <dbReference type="NCBI Taxonomy" id="670386"/>
    <lineage>
        <taxon>Eukaryota</taxon>
        <taxon>Amoebozoa</taxon>
        <taxon>Evosea</taxon>
        <taxon>Eumycetozoa</taxon>
        <taxon>Dictyostelia</taxon>
        <taxon>Acytosteliales</taxon>
        <taxon>Acytosteliaceae</taxon>
        <taxon>Heterostelium</taxon>
    </lineage>
</organism>
<dbReference type="Pfam" id="PF00962">
    <property type="entry name" value="A_deaminase"/>
    <property type="match status" value="1"/>
</dbReference>
<dbReference type="EMBL" id="ADBJ01000008">
    <property type="protein sequence ID" value="EFA84868.1"/>
    <property type="molecule type" value="Genomic_DNA"/>
</dbReference>
<dbReference type="GO" id="GO:0046872">
    <property type="term" value="F:metal ion binding"/>
    <property type="evidence" value="ECO:0007669"/>
    <property type="project" value="UniProtKB-KW"/>
</dbReference>
<evidence type="ECO:0000256" key="6">
    <source>
        <dbReference type="ARBA" id="ARBA00022723"/>
    </source>
</evidence>